<sequence length="171" mass="19219">MASQQSNTTQSSLTSQSGYPRAGFRRRFGSWVYDALVAIAVYMCAGAVSFGIFGALYSAGIIDSQGFSHPIDLQQNSLLWSLIIYVWNLSWVSFFFVYFWARSGQTIGMRAWRLKVQNQDGSLISKTTGIKRLIFTLFGLGNLLVIVDRHNKLSLQDRYTDTEVVVLPTVK</sequence>
<reference evidence="8 9" key="1">
    <citation type="submission" date="2019-05" db="EMBL/GenBank/DDBJ databases">
        <title>Genome sequences of Thalassotalea litorea 1K03283.</title>
        <authorList>
            <person name="Zhang D."/>
        </authorList>
    </citation>
    <scope>NUCLEOTIDE SEQUENCE [LARGE SCALE GENOMIC DNA]</scope>
    <source>
        <strain evidence="8 9">MCCC 1K03283</strain>
    </source>
</reference>
<evidence type="ECO:0000259" key="7">
    <source>
        <dbReference type="Pfam" id="PF06271"/>
    </source>
</evidence>
<evidence type="ECO:0000256" key="2">
    <source>
        <dbReference type="ARBA" id="ARBA00022475"/>
    </source>
</evidence>
<keyword evidence="5 6" id="KW-0472">Membrane</keyword>
<dbReference type="InterPro" id="IPR051791">
    <property type="entry name" value="Pra-immunoreactive"/>
</dbReference>
<keyword evidence="9" id="KW-1185">Reference proteome</keyword>
<accession>A0A5R9ITB7</accession>
<gene>
    <name evidence="8" type="ORF">FE810_03375</name>
</gene>
<evidence type="ECO:0000313" key="9">
    <source>
        <dbReference type="Proteomes" id="UP000307790"/>
    </source>
</evidence>
<dbReference type="AlphaFoldDB" id="A0A5R9ITB7"/>
<feature type="transmembrane region" description="Helical" evidence="6">
    <location>
        <begin position="31"/>
        <end position="57"/>
    </location>
</feature>
<keyword evidence="4 6" id="KW-1133">Transmembrane helix</keyword>
<dbReference type="PANTHER" id="PTHR36115:SF10">
    <property type="entry name" value="RDD DOMAIN-CONTAINING PROTEIN"/>
    <property type="match status" value="1"/>
</dbReference>
<protein>
    <submittedName>
        <fullName evidence="8">RDD family protein</fullName>
    </submittedName>
</protein>
<dbReference type="Pfam" id="PF06271">
    <property type="entry name" value="RDD"/>
    <property type="match status" value="1"/>
</dbReference>
<dbReference type="EMBL" id="VCBC01000003">
    <property type="protein sequence ID" value="TLU67337.1"/>
    <property type="molecule type" value="Genomic_DNA"/>
</dbReference>
<dbReference type="InterPro" id="IPR010432">
    <property type="entry name" value="RDD"/>
</dbReference>
<keyword evidence="2" id="KW-1003">Cell membrane</keyword>
<evidence type="ECO:0000256" key="1">
    <source>
        <dbReference type="ARBA" id="ARBA00004651"/>
    </source>
</evidence>
<evidence type="ECO:0000313" key="8">
    <source>
        <dbReference type="EMBL" id="TLU67337.1"/>
    </source>
</evidence>
<dbReference type="GO" id="GO:0005886">
    <property type="term" value="C:plasma membrane"/>
    <property type="evidence" value="ECO:0007669"/>
    <property type="project" value="UniProtKB-SubCell"/>
</dbReference>
<comment type="subcellular location">
    <subcellularLocation>
        <location evidence="1">Cell membrane</location>
        <topology evidence="1">Multi-pass membrane protein</topology>
    </subcellularLocation>
</comment>
<evidence type="ECO:0000256" key="5">
    <source>
        <dbReference type="ARBA" id="ARBA00023136"/>
    </source>
</evidence>
<dbReference type="RefSeq" id="WP_138318619.1">
    <property type="nucleotide sequence ID" value="NZ_VCBC01000003.1"/>
</dbReference>
<evidence type="ECO:0000256" key="3">
    <source>
        <dbReference type="ARBA" id="ARBA00022692"/>
    </source>
</evidence>
<feature type="domain" description="RDD" evidence="7">
    <location>
        <begin position="22"/>
        <end position="158"/>
    </location>
</feature>
<comment type="caution">
    <text evidence="8">The sequence shown here is derived from an EMBL/GenBank/DDBJ whole genome shotgun (WGS) entry which is preliminary data.</text>
</comment>
<evidence type="ECO:0000256" key="6">
    <source>
        <dbReference type="SAM" id="Phobius"/>
    </source>
</evidence>
<evidence type="ECO:0000256" key="4">
    <source>
        <dbReference type="ARBA" id="ARBA00022989"/>
    </source>
</evidence>
<proteinExistence type="predicted"/>
<feature type="transmembrane region" description="Helical" evidence="6">
    <location>
        <begin position="77"/>
        <end position="101"/>
    </location>
</feature>
<dbReference type="Proteomes" id="UP000307790">
    <property type="component" value="Unassembled WGS sequence"/>
</dbReference>
<dbReference type="OrthoDB" id="9793824at2"/>
<organism evidence="8 9">
    <name type="scientific">Thalassotalea litorea</name>
    <dbReference type="NCBI Taxonomy" id="2020715"/>
    <lineage>
        <taxon>Bacteria</taxon>
        <taxon>Pseudomonadati</taxon>
        <taxon>Pseudomonadota</taxon>
        <taxon>Gammaproteobacteria</taxon>
        <taxon>Alteromonadales</taxon>
        <taxon>Colwelliaceae</taxon>
        <taxon>Thalassotalea</taxon>
    </lineage>
</organism>
<dbReference type="PANTHER" id="PTHR36115">
    <property type="entry name" value="PROLINE-RICH ANTIGEN HOMOLOG-RELATED"/>
    <property type="match status" value="1"/>
</dbReference>
<keyword evidence="3 6" id="KW-0812">Transmembrane</keyword>
<name>A0A5R9ITB7_9GAMM</name>